<dbReference type="RefSeq" id="WP_146212778.1">
    <property type="nucleotide sequence ID" value="NZ_QICL01000029.1"/>
</dbReference>
<comment type="caution">
    <text evidence="1">The sequence shown here is derived from an EMBL/GenBank/DDBJ whole genome shotgun (WGS) entry which is preliminary data.</text>
</comment>
<proteinExistence type="predicted"/>
<dbReference type="EMBL" id="QICL01000029">
    <property type="protein sequence ID" value="PXV60235.1"/>
    <property type="molecule type" value="Genomic_DNA"/>
</dbReference>
<protein>
    <submittedName>
        <fullName evidence="1">Uncharacterized protein</fullName>
    </submittedName>
</protein>
<keyword evidence="2" id="KW-1185">Reference proteome</keyword>
<gene>
    <name evidence="1" type="ORF">CLV62_12911</name>
</gene>
<name>A0A2V3PL59_9BACT</name>
<organism evidence="1 2">
    <name type="scientific">Dysgonomonas alginatilytica</name>
    <dbReference type="NCBI Taxonomy" id="1605892"/>
    <lineage>
        <taxon>Bacteria</taxon>
        <taxon>Pseudomonadati</taxon>
        <taxon>Bacteroidota</taxon>
        <taxon>Bacteroidia</taxon>
        <taxon>Bacteroidales</taxon>
        <taxon>Dysgonomonadaceae</taxon>
        <taxon>Dysgonomonas</taxon>
    </lineage>
</organism>
<dbReference type="Proteomes" id="UP000247973">
    <property type="component" value="Unassembled WGS sequence"/>
</dbReference>
<sequence>MLVIIILAPNISFGGYDGYEKTFSFEGYTVYSYIEFSDNTKETVAVTIYEELPILCFLEYKMYETKEINKYLEKAEYDMDAKTMYLTMLSGNTISTEIVHLRK</sequence>
<reference evidence="1 2" key="1">
    <citation type="submission" date="2018-03" db="EMBL/GenBank/DDBJ databases">
        <title>Genomic Encyclopedia of Archaeal and Bacterial Type Strains, Phase II (KMG-II): from individual species to whole genera.</title>
        <authorList>
            <person name="Goeker M."/>
        </authorList>
    </citation>
    <scope>NUCLEOTIDE SEQUENCE [LARGE SCALE GENOMIC DNA]</scope>
    <source>
        <strain evidence="1 2">DSM 100214</strain>
    </source>
</reference>
<accession>A0A2V3PL59</accession>
<dbReference type="AlphaFoldDB" id="A0A2V3PL59"/>
<evidence type="ECO:0000313" key="1">
    <source>
        <dbReference type="EMBL" id="PXV60235.1"/>
    </source>
</evidence>
<evidence type="ECO:0000313" key="2">
    <source>
        <dbReference type="Proteomes" id="UP000247973"/>
    </source>
</evidence>